<keyword evidence="3" id="KW-0479">Metal-binding</keyword>
<dbReference type="GO" id="GO:0046872">
    <property type="term" value="F:metal ion binding"/>
    <property type="evidence" value="ECO:0007669"/>
    <property type="project" value="UniProtKB-KW"/>
</dbReference>
<gene>
    <name evidence="4" type="ORF">IB286_13840</name>
</gene>
<dbReference type="PANTHER" id="PTHR16222:SF24">
    <property type="entry name" value="ADP-RIBOSYLHYDROLASE ARH3"/>
    <property type="match status" value="1"/>
</dbReference>
<organism evidence="4 5">
    <name type="scientific">Spongiibacter pelagi</name>
    <dbReference type="NCBI Taxonomy" id="2760804"/>
    <lineage>
        <taxon>Bacteria</taxon>
        <taxon>Pseudomonadati</taxon>
        <taxon>Pseudomonadota</taxon>
        <taxon>Gammaproteobacteria</taxon>
        <taxon>Cellvibrionales</taxon>
        <taxon>Spongiibacteraceae</taxon>
        <taxon>Spongiibacter</taxon>
    </lineage>
</organism>
<dbReference type="InterPro" id="IPR036705">
    <property type="entry name" value="Ribosyl_crysJ1_sf"/>
</dbReference>
<feature type="binding site" evidence="3">
    <location>
        <position position="61"/>
    </location>
    <ligand>
        <name>Mg(2+)</name>
        <dbReference type="ChEBI" id="CHEBI:18420"/>
        <label>1</label>
    </ligand>
</feature>
<evidence type="ECO:0000313" key="4">
    <source>
        <dbReference type="EMBL" id="MBD2860082.1"/>
    </source>
</evidence>
<protein>
    <submittedName>
        <fullName evidence="4">ADP-ribosylglycohydrolase family protein</fullName>
    </submittedName>
</protein>
<evidence type="ECO:0000256" key="3">
    <source>
        <dbReference type="PIRSR" id="PIRSR605502-1"/>
    </source>
</evidence>
<reference evidence="4" key="1">
    <citation type="submission" date="2020-09" db="EMBL/GenBank/DDBJ databases">
        <authorList>
            <person name="Yoon J.-W."/>
        </authorList>
    </citation>
    <scope>NUCLEOTIDE SEQUENCE</scope>
    <source>
        <strain evidence="4">KMU-158</strain>
    </source>
</reference>
<comment type="cofactor">
    <cofactor evidence="3">
        <name>Mg(2+)</name>
        <dbReference type="ChEBI" id="CHEBI:18420"/>
    </cofactor>
    <text evidence="3">Binds 2 magnesium ions per subunit.</text>
</comment>
<keyword evidence="3" id="KW-0460">Magnesium</keyword>
<dbReference type="Gene3D" id="1.10.4080.10">
    <property type="entry name" value="ADP-ribosylation/Crystallin J1"/>
    <property type="match status" value="1"/>
</dbReference>
<dbReference type="PANTHER" id="PTHR16222">
    <property type="entry name" value="ADP-RIBOSYLGLYCOHYDROLASE"/>
    <property type="match status" value="1"/>
</dbReference>
<name>A0A927C548_9GAMM</name>
<evidence type="ECO:0000256" key="2">
    <source>
        <dbReference type="ARBA" id="ARBA00022801"/>
    </source>
</evidence>
<comment type="caution">
    <text evidence="4">The sequence shown here is derived from an EMBL/GenBank/DDBJ whole genome shotgun (WGS) entry which is preliminary data.</text>
</comment>
<feature type="binding site" evidence="3">
    <location>
        <position position="298"/>
    </location>
    <ligand>
        <name>Mg(2+)</name>
        <dbReference type="ChEBI" id="CHEBI:18420"/>
        <label>1</label>
    </ligand>
</feature>
<dbReference type="RefSeq" id="WP_190766529.1">
    <property type="nucleotide sequence ID" value="NZ_JACXLD010000011.1"/>
</dbReference>
<dbReference type="Pfam" id="PF03747">
    <property type="entry name" value="ADP_ribosyl_GH"/>
    <property type="match status" value="1"/>
</dbReference>
<keyword evidence="2" id="KW-0378">Hydrolase</keyword>
<feature type="binding site" evidence="3">
    <location>
        <position position="59"/>
    </location>
    <ligand>
        <name>Mg(2+)</name>
        <dbReference type="ChEBI" id="CHEBI:18420"/>
        <label>1</label>
    </ligand>
</feature>
<dbReference type="GO" id="GO:0016787">
    <property type="term" value="F:hydrolase activity"/>
    <property type="evidence" value="ECO:0007669"/>
    <property type="project" value="UniProtKB-KW"/>
</dbReference>
<dbReference type="EMBL" id="JACXLD010000011">
    <property type="protein sequence ID" value="MBD2860082.1"/>
    <property type="molecule type" value="Genomic_DNA"/>
</dbReference>
<sequence>MTSSDNIFQRYAGCLLAGAVGDALGGAVEFLSSAEIDKKFGERGITDYTESYGGIGKITDDTQMTLFTAEGLIRAYIRQNEKGICDISSVVSHAYQRWLTTQRRNNSNLNVSMDGWLSSQDALFAQRAPGNTCLTALETMSHFGEFAVNDSKGCGGIMRVAPVALASTWYQTEQPALWAFETAMELCALTHGHPTGQLAGGFFAAFLTLLLNGESKAKALEKSTLLLQQYDRHQEVLLAVLNAAKLADQTPGSRNALPQLGEGWVAEEALAISLYCALSTEDTEEAIILAVNHSGDSDSTGSITGNIMGLLNGADSIPSRWMEELELREVIKTMATDMIDLPRCYHNMWDKYPGH</sequence>
<comment type="similarity">
    <text evidence="1">Belongs to the ADP-ribosylglycohydrolase family.</text>
</comment>
<dbReference type="Proteomes" id="UP000610558">
    <property type="component" value="Unassembled WGS sequence"/>
</dbReference>
<keyword evidence="5" id="KW-1185">Reference proteome</keyword>
<feature type="binding site" evidence="3">
    <location>
        <position position="299"/>
    </location>
    <ligand>
        <name>Mg(2+)</name>
        <dbReference type="ChEBI" id="CHEBI:18420"/>
        <label>1</label>
    </ligand>
</feature>
<feature type="binding site" evidence="3">
    <location>
        <position position="60"/>
    </location>
    <ligand>
        <name>Mg(2+)</name>
        <dbReference type="ChEBI" id="CHEBI:18420"/>
        <label>1</label>
    </ligand>
</feature>
<dbReference type="AlphaFoldDB" id="A0A927C548"/>
<dbReference type="InterPro" id="IPR050792">
    <property type="entry name" value="ADP-ribosylglycohydrolase"/>
</dbReference>
<dbReference type="InterPro" id="IPR005502">
    <property type="entry name" value="Ribosyl_crysJ1"/>
</dbReference>
<accession>A0A927C548</accession>
<evidence type="ECO:0000256" key="1">
    <source>
        <dbReference type="ARBA" id="ARBA00010702"/>
    </source>
</evidence>
<evidence type="ECO:0000313" key="5">
    <source>
        <dbReference type="Proteomes" id="UP000610558"/>
    </source>
</evidence>
<proteinExistence type="inferred from homology"/>
<feature type="binding site" evidence="3">
    <location>
        <position position="296"/>
    </location>
    <ligand>
        <name>Mg(2+)</name>
        <dbReference type="ChEBI" id="CHEBI:18420"/>
        <label>1</label>
    </ligand>
</feature>
<dbReference type="SUPFAM" id="SSF101478">
    <property type="entry name" value="ADP-ribosylglycohydrolase"/>
    <property type="match status" value="1"/>
</dbReference>